<accession>A0A372LIV3</accession>
<feature type="transmembrane region" description="Helical" evidence="1">
    <location>
        <begin position="95"/>
        <end position="115"/>
    </location>
</feature>
<feature type="transmembrane region" description="Helical" evidence="1">
    <location>
        <begin position="193"/>
        <end position="213"/>
    </location>
</feature>
<feature type="transmembrane region" description="Helical" evidence="1">
    <location>
        <begin position="69"/>
        <end position="89"/>
    </location>
</feature>
<dbReference type="EMBL" id="QVTE01000051">
    <property type="protein sequence ID" value="RFU66339.1"/>
    <property type="molecule type" value="Genomic_DNA"/>
</dbReference>
<dbReference type="OrthoDB" id="3457556at2"/>
<feature type="transmembrane region" description="Helical" evidence="1">
    <location>
        <begin position="256"/>
        <end position="277"/>
    </location>
</feature>
<feature type="transmembrane region" description="Helical" evidence="1">
    <location>
        <begin position="153"/>
        <end position="172"/>
    </location>
</feature>
<organism evidence="2 3">
    <name type="scientific">Peribacillus saganii</name>
    <dbReference type="NCBI Taxonomy" id="2303992"/>
    <lineage>
        <taxon>Bacteria</taxon>
        <taxon>Bacillati</taxon>
        <taxon>Bacillota</taxon>
        <taxon>Bacilli</taxon>
        <taxon>Bacillales</taxon>
        <taxon>Bacillaceae</taxon>
        <taxon>Peribacillus</taxon>
    </lineage>
</organism>
<dbReference type="InterPro" id="IPR032713">
    <property type="entry name" value="EmrE"/>
</dbReference>
<dbReference type="AlphaFoldDB" id="A0A372LIV3"/>
<feature type="transmembrane region" description="Helical" evidence="1">
    <location>
        <begin position="40"/>
        <end position="57"/>
    </location>
</feature>
<feature type="transmembrane region" description="Helical" evidence="1">
    <location>
        <begin position="283"/>
        <end position="303"/>
    </location>
</feature>
<keyword evidence="1" id="KW-1133">Transmembrane helix</keyword>
<proteinExistence type="predicted"/>
<protein>
    <submittedName>
        <fullName evidence="2">Multidrug resistance efflux transporter family protein</fullName>
    </submittedName>
</protein>
<name>A0A372LIV3_9BACI</name>
<evidence type="ECO:0000313" key="2">
    <source>
        <dbReference type="EMBL" id="RFU66339.1"/>
    </source>
</evidence>
<feature type="transmembrane region" description="Helical" evidence="1">
    <location>
        <begin position="127"/>
        <end position="147"/>
    </location>
</feature>
<keyword evidence="1" id="KW-0472">Membrane</keyword>
<keyword evidence="3" id="KW-1185">Reference proteome</keyword>
<dbReference type="Pfam" id="PF13536">
    <property type="entry name" value="EmrE"/>
    <property type="match status" value="1"/>
</dbReference>
<evidence type="ECO:0000256" key="1">
    <source>
        <dbReference type="SAM" id="Phobius"/>
    </source>
</evidence>
<comment type="caution">
    <text evidence="2">The sequence shown here is derived from an EMBL/GenBank/DDBJ whole genome shotgun (WGS) entry which is preliminary data.</text>
</comment>
<dbReference type="Proteomes" id="UP000264541">
    <property type="component" value="Unassembled WGS sequence"/>
</dbReference>
<reference evidence="2 3" key="1">
    <citation type="submission" date="2018-08" db="EMBL/GenBank/DDBJ databases">
        <title>Bacillus chawlae sp. nov., Bacillus glennii sp. nov., and Bacillus saganii sp. nov. Isolated from the Vehicle Assembly Building at Kennedy Space Center where the Viking Spacecraft were Assembled.</title>
        <authorList>
            <person name="Seuylemezian A."/>
            <person name="Vaishampayan P."/>
        </authorList>
    </citation>
    <scope>NUCLEOTIDE SEQUENCE [LARGE SCALE GENOMIC DNA]</scope>
    <source>
        <strain evidence="2 3">V47-23a</strain>
    </source>
</reference>
<sequence length="317" mass="34370">MNKAILLGILASFFFAFTFVLNRAMELSGGSWIWSSSLRFFFMIPFLFIIVGLQGNLKPLFASLKQHPLAWLTWSTVGFGLFYAPLTYASSFGPGWLIAGTWQITIVAGTLLIPFLQKNSKNAKQSFPIKGLVYSLLILLGVAIMQSENAGQVSAKEVILCVLPILLAAFAYPLGNRKMMELCGSDLGTFQRVLGMTIASMPLWIALSIYGFVSEAPPSSAQLAQTFIVALSSGVVATVLYFFATNMVKHDMHSLAAVEATQSGAVLFSLLGEIVFLKGSIPGIWSIIGIIMVITGMILHSLFSGKPKAKQLKRIAV</sequence>
<evidence type="ECO:0000313" key="3">
    <source>
        <dbReference type="Proteomes" id="UP000264541"/>
    </source>
</evidence>
<gene>
    <name evidence="2" type="ORF">D0469_17020</name>
</gene>
<keyword evidence="1" id="KW-0812">Transmembrane</keyword>
<feature type="transmembrane region" description="Helical" evidence="1">
    <location>
        <begin position="225"/>
        <end position="244"/>
    </location>
</feature>
<dbReference type="RefSeq" id="WP_117327923.1">
    <property type="nucleotide sequence ID" value="NZ_QVTE01000051.1"/>
</dbReference>